<proteinExistence type="predicted"/>
<reference evidence="1 2" key="1">
    <citation type="submission" date="2018-12" db="EMBL/GenBank/DDBJ databases">
        <title>Genome Sequence of Candidatus Viridilinea halotolerans isolated from saline sulfide-rich spring.</title>
        <authorList>
            <person name="Grouzdev D.S."/>
            <person name="Burganskaya E.I."/>
            <person name="Krutkina M.S."/>
            <person name="Sukhacheva M.V."/>
            <person name="Gorlenko V.M."/>
        </authorList>
    </citation>
    <scope>NUCLEOTIDE SEQUENCE [LARGE SCALE GENOMIC DNA]</scope>
    <source>
        <strain evidence="1">Chok-6</strain>
    </source>
</reference>
<dbReference type="InterPro" id="IPR017601">
    <property type="entry name" value="DGQHR-contain_dom"/>
</dbReference>
<dbReference type="EMBL" id="RSAS01000393">
    <property type="protein sequence ID" value="RRR72429.1"/>
    <property type="molecule type" value="Genomic_DNA"/>
</dbReference>
<sequence>MGNYSFLAISGKQGDFQYFIIQLPLRLVTRLLLFDEVEVPDTLRKIRSLDPALVETTTNYLMTQATDYVLAPLIATLHSHVVFTALTPEHCDIGWLSVPFTAPIIIQHGQYQRAALQQFLAQMPERGNDTLPVMLVPDPDFVRSTRLYADFQQMTTQGTLSQRVLYAHSDLAIFVRQLIANVPLFRDRIELEKTTISNRSTALFTLSAVYQATQALLHTRKDETITAEQALLGEQFWCQLGEIIPQWPQLIRNEVTPSYLRENYVHSHTVTLVAIALAGEALIQSHPDDWSKRLKMLGSIDWSRKNTRLWEGRVMMRGRMSKTRDSIKLTTIALKRVMGLTIAEQEHALEQDLLRLHDTP</sequence>
<evidence type="ECO:0000313" key="1">
    <source>
        <dbReference type="EMBL" id="RRR72429.1"/>
    </source>
</evidence>
<accession>A0A426U0I9</accession>
<protein>
    <submittedName>
        <fullName evidence="1">DGQHR domain-containing protein</fullName>
    </submittedName>
</protein>
<dbReference type="NCBIfam" id="TIGR03187">
    <property type="entry name" value="DGQHR"/>
    <property type="match status" value="1"/>
</dbReference>
<comment type="caution">
    <text evidence="1">The sequence shown here is derived from an EMBL/GenBank/DDBJ whole genome shotgun (WGS) entry which is preliminary data.</text>
</comment>
<organism evidence="1 2">
    <name type="scientific">Candidatus Viridilinea halotolerans</name>
    <dbReference type="NCBI Taxonomy" id="2491704"/>
    <lineage>
        <taxon>Bacteria</taxon>
        <taxon>Bacillati</taxon>
        <taxon>Chloroflexota</taxon>
        <taxon>Chloroflexia</taxon>
        <taxon>Chloroflexales</taxon>
        <taxon>Chloroflexineae</taxon>
        <taxon>Oscillochloridaceae</taxon>
        <taxon>Candidatus Viridilinea</taxon>
    </lineage>
</organism>
<dbReference type="AlphaFoldDB" id="A0A426U0I9"/>
<name>A0A426U0I9_9CHLR</name>
<dbReference type="Proteomes" id="UP000280307">
    <property type="component" value="Unassembled WGS sequence"/>
</dbReference>
<gene>
    <name evidence="1" type="ORF">EI684_10120</name>
</gene>
<dbReference type="CDD" id="cd16412">
    <property type="entry name" value="dndB"/>
    <property type="match status" value="1"/>
</dbReference>
<evidence type="ECO:0000313" key="2">
    <source>
        <dbReference type="Proteomes" id="UP000280307"/>
    </source>
</evidence>
<dbReference type="InterPro" id="IPR017642">
    <property type="entry name" value="DNA_S_mod_DndB"/>
</dbReference>
<dbReference type="Pfam" id="PF14072">
    <property type="entry name" value="DndB"/>
    <property type="match status" value="1"/>
</dbReference>